<accession>A0A1D6DVL7</accession>
<dbReference type="Gene3D" id="3.40.50.300">
    <property type="entry name" value="P-loop containing nucleotide triphosphate hydrolases"/>
    <property type="match status" value="1"/>
</dbReference>
<evidence type="ECO:0000259" key="5">
    <source>
        <dbReference type="PROSITE" id="PS51192"/>
    </source>
</evidence>
<keyword evidence="4" id="KW-0694">RNA-binding</keyword>
<dbReference type="eggNOG" id="KOG4513">
    <property type="taxonomic scope" value="Eukaryota"/>
</dbReference>
<protein>
    <recommendedName>
        <fullName evidence="4">ATP-dependent RNA helicase</fullName>
        <ecNumber evidence="4">3.6.4.13</ecNumber>
    </recommendedName>
</protein>
<keyword evidence="1 4" id="KW-0547">Nucleotide-binding</keyword>
<keyword evidence="4 6" id="KW-0347">Helicase</keyword>
<dbReference type="GO" id="GO:0003724">
    <property type="term" value="F:RNA helicase activity"/>
    <property type="evidence" value="ECO:0007669"/>
    <property type="project" value="UniProtKB-EC"/>
</dbReference>
<name>A0A1D6DVL7_MAIZE</name>
<gene>
    <name evidence="6" type="ORF">ZEAMMB73_Zm00001d002007</name>
</gene>
<dbReference type="GO" id="GO:0046872">
    <property type="term" value="F:metal ion binding"/>
    <property type="evidence" value="ECO:0007669"/>
    <property type="project" value="InterPro"/>
</dbReference>
<dbReference type="SUPFAM" id="SSF52540">
    <property type="entry name" value="P-loop containing nucleoside triphosphate hydrolases"/>
    <property type="match status" value="1"/>
</dbReference>
<dbReference type="eggNOG" id="KOG0345">
    <property type="taxonomic scope" value="Eukaryota"/>
</dbReference>
<comment type="catalytic activity">
    <reaction evidence="4">
        <text>ATP + H2O = ADP + phosphate + H(+)</text>
        <dbReference type="Rhea" id="RHEA:13065"/>
        <dbReference type="ChEBI" id="CHEBI:15377"/>
        <dbReference type="ChEBI" id="CHEBI:15378"/>
        <dbReference type="ChEBI" id="CHEBI:30616"/>
        <dbReference type="ChEBI" id="CHEBI:43474"/>
        <dbReference type="ChEBI" id="CHEBI:456216"/>
        <dbReference type="EC" id="3.6.4.13"/>
    </reaction>
</comment>
<dbReference type="Pfam" id="PF00270">
    <property type="entry name" value="DEAD"/>
    <property type="match status" value="1"/>
</dbReference>
<sequence length="362" mass="40017">MRTGSGFVGDASFSRSLPNHPKLPKGKLVAVVVVDGWGEANTDQYNCIHVAQTHVMDSLKNMYMLSFTPAHLLGLRFVGDASLVFSRSLPNHPKLPKGKLVAVVVVDGWGEANTDLNVFKVCFCDFCYVCSEVLALIISPTRELSSQIFNVAHPFFATLNGVSSMLLVGGLDIKAELKKVEEEGANILVGTPGKLFDIMHTDALEYKNLEILILYEDYRFLDMGFQKHINFILSMLPKLRRTGLFSATQTKAVADLSKAGLRNPIRVEVKTEAKSTSKDDGQQELGPSITPLGLRLEYMICEKSKKSSQLVDFLVQNNYWAVVLPLINSLKGSPIIAYHGKTKQSLREKALASFYALSSCFY</sequence>
<dbReference type="InterPro" id="IPR014001">
    <property type="entry name" value="Helicase_ATP-bd"/>
</dbReference>
<feature type="domain" description="Helicase ATP-binding" evidence="5">
    <location>
        <begin position="135"/>
        <end position="267"/>
    </location>
</feature>
<dbReference type="STRING" id="4577.A0A1D6DVL7"/>
<dbReference type="PROSITE" id="PS51192">
    <property type="entry name" value="HELICASE_ATP_BIND_1"/>
    <property type="match status" value="1"/>
</dbReference>
<comment type="function">
    <text evidence="4">RNA helicase.</text>
</comment>
<dbReference type="EC" id="3.6.4.13" evidence="4"/>
<dbReference type="GO" id="GO:0016787">
    <property type="term" value="F:hydrolase activity"/>
    <property type="evidence" value="ECO:0007669"/>
    <property type="project" value="UniProtKB-KW"/>
</dbReference>
<dbReference type="PANTHER" id="PTHR24031">
    <property type="entry name" value="RNA HELICASE"/>
    <property type="match status" value="1"/>
</dbReference>
<keyword evidence="2 4" id="KW-0378">Hydrolase</keyword>
<dbReference type="EMBL" id="CM007648">
    <property type="protein sequence ID" value="ONM12763.1"/>
    <property type="molecule type" value="Genomic_DNA"/>
</dbReference>
<proteinExistence type="inferred from homology"/>
<comment type="similarity">
    <text evidence="4">Belongs to the DEAD box helicase family.</text>
</comment>
<keyword evidence="3 4" id="KW-0067">ATP-binding</keyword>
<evidence type="ECO:0000256" key="1">
    <source>
        <dbReference type="ARBA" id="ARBA00022741"/>
    </source>
</evidence>
<dbReference type="GO" id="GO:0005524">
    <property type="term" value="F:ATP binding"/>
    <property type="evidence" value="ECO:0007669"/>
    <property type="project" value="UniProtKB-UniRule"/>
</dbReference>
<dbReference type="ExpressionAtlas" id="A0A1D6DVL7">
    <property type="expression patterns" value="baseline and differential"/>
</dbReference>
<dbReference type="SMART" id="SM00487">
    <property type="entry name" value="DEXDc"/>
    <property type="match status" value="1"/>
</dbReference>
<dbReference type="InterPro" id="IPR006124">
    <property type="entry name" value="Metalloenzyme"/>
</dbReference>
<organism evidence="6">
    <name type="scientific">Zea mays</name>
    <name type="common">Maize</name>
    <dbReference type="NCBI Taxonomy" id="4577"/>
    <lineage>
        <taxon>Eukaryota</taxon>
        <taxon>Viridiplantae</taxon>
        <taxon>Streptophyta</taxon>
        <taxon>Embryophyta</taxon>
        <taxon>Tracheophyta</taxon>
        <taxon>Spermatophyta</taxon>
        <taxon>Magnoliopsida</taxon>
        <taxon>Liliopsida</taxon>
        <taxon>Poales</taxon>
        <taxon>Poaceae</taxon>
        <taxon>PACMAD clade</taxon>
        <taxon>Panicoideae</taxon>
        <taxon>Andropogonodae</taxon>
        <taxon>Andropogoneae</taxon>
        <taxon>Tripsacinae</taxon>
        <taxon>Zea</taxon>
    </lineage>
</organism>
<dbReference type="SMR" id="A0A1D6DVL7"/>
<comment type="domain">
    <text evidence="4">The Q motif is unique to and characteristic of the DEAD box family of RNA helicases and controls ATP binding and hydrolysis.</text>
</comment>
<dbReference type="InParanoid" id="A0A1D6DVL7"/>
<evidence type="ECO:0000313" key="6">
    <source>
        <dbReference type="EMBL" id="ONM12763.1"/>
    </source>
</evidence>
<dbReference type="InterPro" id="IPR027417">
    <property type="entry name" value="P-loop_NTPase"/>
</dbReference>
<dbReference type="InterPro" id="IPR011545">
    <property type="entry name" value="DEAD/DEAH_box_helicase_dom"/>
</dbReference>
<dbReference type="GO" id="GO:0003723">
    <property type="term" value="F:RNA binding"/>
    <property type="evidence" value="ECO:0007669"/>
    <property type="project" value="UniProtKB-UniRule"/>
</dbReference>
<evidence type="ECO:0000256" key="4">
    <source>
        <dbReference type="RuleBase" id="RU365068"/>
    </source>
</evidence>
<evidence type="ECO:0000256" key="2">
    <source>
        <dbReference type="ARBA" id="ARBA00022801"/>
    </source>
</evidence>
<dbReference type="Pfam" id="PF01676">
    <property type="entry name" value="Metalloenzyme"/>
    <property type="match status" value="1"/>
</dbReference>
<dbReference type="Gene3D" id="3.40.720.10">
    <property type="entry name" value="Alkaline Phosphatase, subunit A"/>
    <property type="match status" value="1"/>
</dbReference>
<evidence type="ECO:0000256" key="3">
    <source>
        <dbReference type="ARBA" id="ARBA00022840"/>
    </source>
</evidence>
<dbReference type="InterPro" id="IPR017850">
    <property type="entry name" value="Alkaline_phosphatase_core_sf"/>
</dbReference>
<dbReference type="PaxDb" id="4577-GRMZM2G314171_P01"/>
<reference evidence="6" key="1">
    <citation type="submission" date="2015-12" db="EMBL/GenBank/DDBJ databases">
        <title>Update maize B73 reference genome by single molecule sequencing technologies.</title>
        <authorList>
            <consortium name="Maize Genome Sequencing Project"/>
            <person name="Ware D."/>
        </authorList>
    </citation>
    <scope>NUCLEOTIDE SEQUENCE [LARGE SCALE GENOMIC DNA]</scope>
    <source>
        <tissue evidence="6">Seedling</tissue>
    </source>
</reference>
<dbReference type="AlphaFoldDB" id="A0A1D6DVL7"/>